<keyword evidence="3" id="KW-0442">Lipid degradation</keyword>
<name>A0A9D4VYJ1_PEA</name>
<dbReference type="PANTHER" id="PTHR14209">
    <property type="entry name" value="ISOAMYL ACETATE-HYDROLYZING ESTERASE 1"/>
    <property type="match status" value="1"/>
</dbReference>
<dbReference type="PANTHER" id="PTHR14209:SF10">
    <property type="entry name" value="SGNH HYDROLASE-TYPE ESTERASE DOMAIN-CONTAINING PROTEIN"/>
    <property type="match status" value="1"/>
</dbReference>
<dbReference type="GO" id="GO:0016787">
    <property type="term" value="F:hydrolase activity"/>
    <property type="evidence" value="ECO:0007669"/>
    <property type="project" value="UniProtKB-KW"/>
</dbReference>
<dbReference type="Gramene" id="Psat07G0669700-T1">
    <property type="protein sequence ID" value="KAI5392006.1"/>
    <property type="gene ID" value="KIW84_076697"/>
</dbReference>
<dbReference type="InterPro" id="IPR045136">
    <property type="entry name" value="Iah1-like"/>
</dbReference>
<dbReference type="Gene3D" id="3.40.50.1110">
    <property type="entry name" value="SGNH hydrolase"/>
    <property type="match status" value="1"/>
</dbReference>
<evidence type="ECO:0000256" key="1">
    <source>
        <dbReference type="ARBA" id="ARBA00008668"/>
    </source>
</evidence>
<keyword evidence="6" id="KW-1185">Reference proteome</keyword>
<organism evidence="5 6">
    <name type="scientific">Pisum sativum</name>
    <name type="common">Garden pea</name>
    <name type="synonym">Lathyrus oleraceus</name>
    <dbReference type="NCBI Taxonomy" id="3888"/>
    <lineage>
        <taxon>Eukaryota</taxon>
        <taxon>Viridiplantae</taxon>
        <taxon>Streptophyta</taxon>
        <taxon>Embryophyta</taxon>
        <taxon>Tracheophyta</taxon>
        <taxon>Spermatophyta</taxon>
        <taxon>Magnoliopsida</taxon>
        <taxon>eudicotyledons</taxon>
        <taxon>Gunneridae</taxon>
        <taxon>Pentapetalae</taxon>
        <taxon>rosids</taxon>
        <taxon>fabids</taxon>
        <taxon>Fabales</taxon>
        <taxon>Fabaceae</taxon>
        <taxon>Papilionoideae</taxon>
        <taxon>50 kb inversion clade</taxon>
        <taxon>NPAAA clade</taxon>
        <taxon>Hologalegina</taxon>
        <taxon>IRL clade</taxon>
        <taxon>Fabeae</taxon>
        <taxon>Lathyrus</taxon>
    </lineage>
</organism>
<evidence type="ECO:0000256" key="3">
    <source>
        <dbReference type="ARBA" id="ARBA00022963"/>
    </source>
</evidence>
<evidence type="ECO:0000313" key="5">
    <source>
        <dbReference type="EMBL" id="KAI5392006.1"/>
    </source>
</evidence>
<dbReference type="Proteomes" id="UP001058974">
    <property type="component" value="Chromosome 7"/>
</dbReference>
<feature type="domain" description="SGNH hydrolase-type esterase" evidence="4">
    <location>
        <begin position="11"/>
        <end position="197"/>
    </location>
</feature>
<evidence type="ECO:0000313" key="6">
    <source>
        <dbReference type="Proteomes" id="UP001058974"/>
    </source>
</evidence>
<dbReference type="CDD" id="cd01838">
    <property type="entry name" value="Isoamyl_acetate_hydrolase_like"/>
    <property type="match status" value="1"/>
</dbReference>
<keyword evidence="3" id="KW-0443">Lipid metabolism</keyword>
<dbReference type="SUPFAM" id="SSF52266">
    <property type="entry name" value="SGNH hydrolase"/>
    <property type="match status" value="1"/>
</dbReference>
<comment type="similarity">
    <text evidence="1">Belongs to the 'GDSL' lipolytic enzyme family.</text>
</comment>
<accession>A0A9D4VYJ1</accession>
<gene>
    <name evidence="5" type="ORF">KIW84_076697</name>
</gene>
<evidence type="ECO:0000259" key="4">
    <source>
        <dbReference type="Pfam" id="PF13472"/>
    </source>
</evidence>
<protein>
    <submittedName>
        <fullName evidence="5">GDSL esterase/lipase cprd49</fullName>
    </submittedName>
</protein>
<dbReference type="InterPro" id="IPR013830">
    <property type="entry name" value="SGNH_hydro"/>
</dbReference>
<dbReference type="Pfam" id="PF13472">
    <property type="entry name" value="Lipase_GDSL_2"/>
    <property type="match status" value="1"/>
</dbReference>
<evidence type="ECO:0000256" key="2">
    <source>
        <dbReference type="ARBA" id="ARBA00022801"/>
    </source>
</evidence>
<dbReference type="EMBL" id="JAMSHJ010000007">
    <property type="protein sequence ID" value="KAI5392006.1"/>
    <property type="molecule type" value="Genomic_DNA"/>
</dbReference>
<reference evidence="5 6" key="1">
    <citation type="journal article" date="2022" name="Nat. Genet.">
        <title>Improved pea reference genome and pan-genome highlight genomic features and evolutionary characteristics.</title>
        <authorList>
            <person name="Yang T."/>
            <person name="Liu R."/>
            <person name="Luo Y."/>
            <person name="Hu S."/>
            <person name="Wang D."/>
            <person name="Wang C."/>
            <person name="Pandey M.K."/>
            <person name="Ge S."/>
            <person name="Xu Q."/>
            <person name="Li N."/>
            <person name="Li G."/>
            <person name="Huang Y."/>
            <person name="Saxena R.K."/>
            <person name="Ji Y."/>
            <person name="Li M."/>
            <person name="Yan X."/>
            <person name="He Y."/>
            <person name="Liu Y."/>
            <person name="Wang X."/>
            <person name="Xiang C."/>
            <person name="Varshney R.K."/>
            <person name="Ding H."/>
            <person name="Gao S."/>
            <person name="Zong X."/>
        </authorList>
    </citation>
    <scope>NUCLEOTIDE SEQUENCE [LARGE SCALE GENOMIC DNA]</scope>
    <source>
        <strain evidence="5 6">cv. Zhongwan 6</strain>
    </source>
</reference>
<dbReference type="OrthoDB" id="671439at2759"/>
<dbReference type="GO" id="GO:0016042">
    <property type="term" value="P:lipid catabolic process"/>
    <property type="evidence" value="ECO:0007669"/>
    <property type="project" value="UniProtKB-KW"/>
</dbReference>
<dbReference type="FunFam" id="3.40.50.1110:FF:000002">
    <property type="entry name" value="isoamyl acetate-hydrolyzing esterase 1 homolog"/>
    <property type="match status" value="1"/>
</dbReference>
<comment type="caution">
    <text evidence="5">The sequence shown here is derived from an EMBL/GenBank/DDBJ whole genome shotgun (WGS) entry which is preliminary data.</text>
</comment>
<dbReference type="InterPro" id="IPR036514">
    <property type="entry name" value="SGNH_hydro_sf"/>
</dbReference>
<dbReference type="AlphaFoldDB" id="A0A9D4VYJ1"/>
<keyword evidence="2" id="KW-0378">Hydrolase</keyword>
<proteinExistence type="inferred from homology"/>
<sequence length="280" mass="31844">MVGPRRPQIVLFGSSIVQLSYSDEGWGAILTNLYSRKADIILRGYSGWNSRRALQVLDTIFPKNADEQPSLVIVYFGGNDSIHPHTSGLGPHVPLEEYIENMRKIILHLKSLSKKIRIILLGSPPVNEAQIQEAFSNVFGPLKRTNETCRLYSEACLKLCHEMNVEAIDLWSALQQRVDWSDVCFTDGIHLSGEGSKIVVKEILKVLEESDWEPNLHWKSMPNEFAEDSPYDPVAMDEKSTVNISNWSFQKFFEWERALCISKPSNGHQFEESAVTKQHQ</sequence>